<feature type="repeat" description="ANK" evidence="3">
    <location>
        <begin position="660"/>
        <end position="692"/>
    </location>
</feature>
<feature type="repeat" description="ANK" evidence="3">
    <location>
        <begin position="731"/>
        <end position="760"/>
    </location>
</feature>
<evidence type="ECO:0000256" key="1">
    <source>
        <dbReference type="ARBA" id="ARBA00022737"/>
    </source>
</evidence>
<dbReference type="Proteomes" id="UP001143548">
    <property type="component" value="Unassembled WGS sequence"/>
</dbReference>
<feature type="repeat" description="ANK" evidence="3">
    <location>
        <begin position="590"/>
        <end position="622"/>
    </location>
</feature>
<dbReference type="Gene3D" id="1.25.40.20">
    <property type="entry name" value="Ankyrin repeat-containing domain"/>
    <property type="match status" value="3"/>
</dbReference>
<feature type="repeat" description="ANK" evidence="3">
    <location>
        <begin position="625"/>
        <end position="657"/>
    </location>
</feature>
<dbReference type="InterPro" id="IPR025676">
    <property type="entry name" value="Clr5_dom"/>
</dbReference>
<dbReference type="InterPro" id="IPR051165">
    <property type="entry name" value="Multifunctional_ANK_Repeat"/>
</dbReference>
<dbReference type="InterPro" id="IPR036770">
    <property type="entry name" value="Ankyrin_rpt-contain_sf"/>
</dbReference>
<feature type="repeat" description="ANK" evidence="3">
    <location>
        <begin position="694"/>
        <end position="726"/>
    </location>
</feature>
<comment type="caution">
    <text evidence="5">The sequence shown here is derived from an EMBL/GenBank/DDBJ whole genome shotgun (WGS) entry which is preliminary data.</text>
</comment>
<dbReference type="PANTHER" id="PTHR24123">
    <property type="entry name" value="ANKYRIN REPEAT-CONTAINING"/>
    <property type="match status" value="1"/>
</dbReference>
<dbReference type="PROSITE" id="PS50088">
    <property type="entry name" value="ANK_REPEAT"/>
    <property type="match status" value="10"/>
</dbReference>
<keyword evidence="1" id="KW-0677">Repeat</keyword>
<accession>A0A9W6DTB0</accession>
<evidence type="ECO:0000256" key="3">
    <source>
        <dbReference type="PROSITE-ProRule" id="PRU00023"/>
    </source>
</evidence>
<protein>
    <recommendedName>
        <fullName evidence="4">Clr5 domain-containing protein</fullName>
    </recommendedName>
</protein>
<sequence>MPKKAPRIPDETWNQHKEAIIAAYSTNSLDQTMKYMVEVHGFAASKNQYIAKLKHWGIGKYHPGSDWAIIQSKERKRKQEGKDSDIYIHGRKYTHAQVGKEIARHVPPGREWCGSEDVMPGYITVCTPQPEKTDLSSMYHECLLRNLPCYGFSEEIQSLVLVEPQRPIAPSIDDIFVNNAIRALALARQFDSSLPQSGIHTCVHYWVSIDPNMFLPPGDLYGGHYPTSMLSTLRESTSSSILKIFLQHFVFLSANNLLSQFQFCKIIERIVDKGGADILVSICRLRSLLTSVFTRKVFHSALLSGNIYLSRKIYRCGFRLQPTDTYLRRQPWTEHLCKAVYSGNNAMVELLCRAGVRPEINDYFWEKLIKDRETGYPLIDAARNGNLKAVQLLHSKGARLNLYLARYCGTALQAAASRGHLEVAEYLVQHGADINVPSVKQIQFLGCHTNHLLIPLLTPVQIAAMEGDVSLLQYLLQHGASAIACPASAHPDFMPHHYREAVNTWRITRRYAPQDTSRVLVRTALQYGAMNGNLAIMTMLLSAGFPPDSRVALSVDDTPLQMAARFGNVDMVQLLRQWGADINAPPAFYNGRTAIQGAAESGNLEILSMLLRAGAQINAPAAPEDGMTALQAACLNGHSVIVGALIANGADWNVPPSPVGGLTPIQAAASYGDIKLVQDLITLKAEINAPATEGGITALLAAAERKSLPLLELLVQHGADVNATTNNGIWSPLAMAVYQGWLEGVRFLLERGAKFNYGSDSRAQDGLLWCKSGMKLSFLDWAFKNRAIQRAWDELPWIWYDRFCDEKTSKTAIEFLLESGANLHSCGEDGSTILQRAANCGYEETCLFLIGHGAAIDIHATKSYGTPLQEAIRWHHTKLITTLLEKGADVNALPAWKSGVTALQAAARDGLLKLAVQLLERGADVSAPAAPKNGRTAIDGAAEHGRFDMVMLLLNAYGEDADLESIRRQAAGFAEMKGHYELSDWLRGRWTE</sequence>
<evidence type="ECO:0000259" key="4">
    <source>
        <dbReference type="Pfam" id="PF14420"/>
    </source>
</evidence>
<dbReference type="Pfam" id="PF14420">
    <property type="entry name" value="Clr5"/>
    <property type="match status" value="1"/>
</dbReference>
<dbReference type="SUPFAM" id="SSF48403">
    <property type="entry name" value="Ankyrin repeat"/>
    <property type="match status" value="3"/>
</dbReference>
<keyword evidence="2 3" id="KW-0040">ANK repeat</keyword>
<dbReference type="AlphaFoldDB" id="A0A9W6DTB0"/>
<evidence type="ECO:0000256" key="2">
    <source>
        <dbReference type="ARBA" id="ARBA00023043"/>
    </source>
</evidence>
<evidence type="ECO:0000313" key="5">
    <source>
        <dbReference type="EMBL" id="GKZ26721.1"/>
    </source>
</evidence>
<feature type="repeat" description="ANK" evidence="3">
    <location>
        <begin position="458"/>
        <end position="481"/>
    </location>
</feature>
<feature type="domain" description="Clr5" evidence="4">
    <location>
        <begin position="9"/>
        <end position="60"/>
    </location>
</feature>
<gene>
    <name evidence="5" type="ORF">AbraCBS73388_002974</name>
</gene>
<dbReference type="Pfam" id="PF12796">
    <property type="entry name" value="Ank_2"/>
    <property type="match status" value="5"/>
</dbReference>
<organism evidence="5 6">
    <name type="scientific">Aspergillus brasiliensis</name>
    <dbReference type="NCBI Taxonomy" id="319629"/>
    <lineage>
        <taxon>Eukaryota</taxon>
        <taxon>Fungi</taxon>
        <taxon>Dikarya</taxon>
        <taxon>Ascomycota</taxon>
        <taxon>Pezizomycotina</taxon>
        <taxon>Eurotiomycetes</taxon>
        <taxon>Eurotiomycetidae</taxon>
        <taxon>Eurotiales</taxon>
        <taxon>Aspergillaceae</taxon>
        <taxon>Aspergillus</taxon>
        <taxon>Aspergillus subgen. Circumdati</taxon>
    </lineage>
</organism>
<dbReference type="PROSITE" id="PS50297">
    <property type="entry name" value="ANK_REP_REGION"/>
    <property type="match status" value="9"/>
</dbReference>
<name>A0A9W6DTB0_9EURO</name>
<dbReference type="SMART" id="SM00248">
    <property type="entry name" value="ANK"/>
    <property type="match status" value="15"/>
</dbReference>
<evidence type="ECO:0000313" key="6">
    <source>
        <dbReference type="Proteomes" id="UP001143548"/>
    </source>
</evidence>
<dbReference type="PRINTS" id="PR01415">
    <property type="entry name" value="ANKYRIN"/>
</dbReference>
<proteinExistence type="predicted"/>
<dbReference type="InterPro" id="IPR002110">
    <property type="entry name" value="Ankyrin_rpt"/>
</dbReference>
<dbReference type="PANTHER" id="PTHR24123:SF33">
    <property type="entry name" value="PROTEIN HOS4"/>
    <property type="match status" value="1"/>
</dbReference>
<reference evidence="5" key="1">
    <citation type="submission" date="2022-07" db="EMBL/GenBank/DDBJ databases">
        <title>Taxonomy of Aspergillus series Nigri: significant species reduction supported by multi-species coalescent approaches.</title>
        <authorList>
            <person name="Bian C."/>
            <person name="Kusuya Y."/>
            <person name="Sklenar F."/>
            <person name="D'hooge E."/>
            <person name="Yaguchi T."/>
            <person name="Takahashi H."/>
            <person name="Hubka V."/>
        </authorList>
    </citation>
    <scope>NUCLEOTIDE SEQUENCE</scope>
    <source>
        <strain evidence="5">CBS 733.88</strain>
    </source>
</reference>
<feature type="repeat" description="ANK" evidence="3">
    <location>
        <begin position="898"/>
        <end position="930"/>
    </location>
</feature>
<dbReference type="EMBL" id="BROQ01000159">
    <property type="protein sequence ID" value="GKZ26721.1"/>
    <property type="molecule type" value="Genomic_DNA"/>
</dbReference>
<feature type="repeat" description="ANK" evidence="3">
    <location>
        <begin position="555"/>
        <end position="587"/>
    </location>
</feature>
<feature type="repeat" description="ANK" evidence="3">
    <location>
        <begin position="863"/>
        <end position="895"/>
    </location>
</feature>
<feature type="repeat" description="ANK" evidence="3">
    <location>
        <begin position="410"/>
        <end position="439"/>
    </location>
</feature>